<evidence type="ECO:0000256" key="12">
    <source>
        <dbReference type="PIRNR" id="PIRNR036852"/>
    </source>
</evidence>
<evidence type="ECO:0000256" key="3">
    <source>
        <dbReference type="ARBA" id="ARBA00004065"/>
    </source>
</evidence>
<dbReference type="InterPro" id="IPR012337">
    <property type="entry name" value="RNaseH-like_sf"/>
</dbReference>
<dbReference type="Proteomes" id="UP001303373">
    <property type="component" value="Chromosome 12"/>
</dbReference>
<dbReference type="GO" id="GO:0003676">
    <property type="term" value="F:nucleic acid binding"/>
    <property type="evidence" value="ECO:0007669"/>
    <property type="project" value="UniProtKB-UniRule"/>
</dbReference>
<evidence type="ECO:0000256" key="11">
    <source>
        <dbReference type="ARBA" id="ARBA00022842"/>
    </source>
</evidence>
<keyword evidence="9 12" id="KW-0255">Endonuclease</keyword>
<evidence type="ECO:0000259" key="13">
    <source>
        <dbReference type="PROSITE" id="PS50879"/>
    </source>
</evidence>
<dbReference type="GO" id="GO:0004523">
    <property type="term" value="F:RNA-DNA hybrid ribonuclease activity"/>
    <property type="evidence" value="ECO:0007669"/>
    <property type="project" value="UniProtKB-UniRule"/>
</dbReference>
<organism evidence="14 15">
    <name type="scientific">Acrodontium crateriforme</name>
    <dbReference type="NCBI Taxonomy" id="150365"/>
    <lineage>
        <taxon>Eukaryota</taxon>
        <taxon>Fungi</taxon>
        <taxon>Dikarya</taxon>
        <taxon>Ascomycota</taxon>
        <taxon>Pezizomycotina</taxon>
        <taxon>Dothideomycetes</taxon>
        <taxon>Dothideomycetidae</taxon>
        <taxon>Mycosphaerellales</taxon>
        <taxon>Teratosphaeriaceae</taxon>
        <taxon>Acrodontium</taxon>
    </lineage>
</organism>
<protein>
    <recommendedName>
        <fullName evidence="6 12">Ribonuclease H</fullName>
        <shortName evidence="12">RNase H</shortName>
        <ecNumber evidence="5 12">3.1.26.4</ecNumber>
    </recommendedName>
</protein>
<evidence type="ECO:0000256" key="2">
    <source>
        <dbReference type="ARBA" id="ARBA00001946"/>
    </source>
</evidence>
<dbReference type="Pfam" id="PF01693">
    <property type="entry name" value="Cauli_VI"/>
    <property type="match status" value="2"/>
</dbReference>
<dbReference type="PROSITE" id="PS50879">
    <property type="entry name" value="RNASE_H_1"/>
    <property type="match status" value="1"/>
</dbReference>
<reference evidence="14 15" key="1">
    <citation type="submission" date="2023-11" db="EMBL/GenBank/DDBJ databases">
        <title>An acidophilic fungus is an integral part of prey digestion in a carnivorous sundew plant.</title>
        <authorList>
            <person name="Tsai I.J."/>
        </authorList>
    </citation>
    <scope>NUCLEOTIDE SEQUENCE [LARGE SCALE GENOMIC DNA]</scope>
    <source>
        <strain evidence="14">169a</strain>
    </source>
</reference>
<keyword evidence="8 12" id="KW-0479">Metal-binding</keyword>
<dbReference type="PIRSF" id="PIRSF036852">
    <property type="entry name" value="Ribonuclease_H1_euk"/>
    <property type="match status" value="1"/>
</dbReference>
<evidence type="ECO:0000256" key="5">
    <source>
        <dbReference type="ARBA" id="ARBA00012180"/>
    </source>
</evidence>
<accession>A0AAQ3MDR6</accession>
<keyword evidence="10 12" id="KW-0378">Hydrolase</keyword>
<dbReference type="PANTHER" id="PTHR10642:SF26">
    <property type="entry name" value="RIBONUCLEASE H1"/>
    <property type="match status" value="1"/>
</dbReference>
<dbReference type="InterPro" id="IPR037056">
    <property type="entry name" value="RNase_H1_N_sf"/>
</dbReference>
<dbReference type="EMBL" id="CP138591">
    <property type="protein sequence ID" value="WPH04322.1"/>
    <property type="molecule type" value="Genomic_DNA"/>
</dbReference>
<dbReference type="InterPro" id="IPR009027">
    <property type="entry name" value="Ribosomal_bL9/RNase_H1_N"/>
</dbReference>
<dbReference type="GO" id="GO:0000287">
    <property type="term" value="F:magnesium ion binding"/>
    <property type="evidence" value="ECO:0007669"/>
    <property type="project" value="UniProtKB-UniRule"/>
</dbReference>
<evidence type="ECO:0000256" key="1">
    <source>
        <dbReference type="ARBA" id="ARBA00000077"/>
    </source>
</evidence>
<dbReference type="InterPro" id="IPR011320">
    <property type="entry name" value="RNase_H1_N"/>
</dbReference>
<proteinExistence type="inferred from homology"/>
<feature type="domain" description="RNase H type-1" evidence="13">
    <location>
        <begin position="173"/>
        <end position="352"/>
    </location>
</feature>
<keyword evidence="11 12" id="KW-0460">Magnesium</keyword>
<evidence type="ECO:0000313" key="15">
    <source>
        <dbReference type="Proteomes" id="UP001303373"/>
    </source>
</evidence>
<evidence type="ECO:0000256" key="8">
    <source>
        <dbReference type="ARBA" id="ARBA00022723"/>
    </source>
</evidence>
<comment type="similarity">
    <text evidence="4 12">Belongs to the RNase H family.</text>
</comment>
<dbReference type="InterPro" id="IPR017067">
    <property type="entry name" value="RNase_H1_euk"/>
</dbReference>
<keyword evidence="15" id="KW-1185">Reference proteome</keyword>
<sequence length="365" mass="39847">MDPAVGTKRKRGTKTTQPKFYAVRAGFRPGIYHSWDECQTNIKGFPKAIFKSFTTLSEAQDFLQSRPSASGAVAGKATKWYGVQNGKQPGVYRTWDEVQAQIEKGAKGVRQKSFATKQEAEQWVVSANNALASGYTDTNVEEAPRPLKKLKRNDTTAYSHTGQSDMSLVGTTESGAVKIYTDGSSLGNGQEGAVAGVGVYFGPNDPRNISEGLSGTKQTNQRAELMAIIRALQVAPQDKPLVIMSDSKYSISCLTEWFQKWRANGWVNSSKKAVENQDLVESAVNILENRYQSNISKQAANSSKPPQARMDLNAGKGHWERGSAPVKFIWVKGHAKDAGNEAADQLAVAGANQAKELINIDDEYF</sequence>
<dbReference type="EC" id="3.1.26.4" evidence="5 12"/>
<evidence type="ECO:0000256" key="7">
    <source>
        <dbReference type="ARBA" id="ARBA00022722"/>
    </source>
</evidence>
<dbReference type="Pfam" id="PF00075">
    <property type="entry name" value="RNase_H"/>
    <property type="match status" value="1"/>
</dbReference>
<evidence type="ECO:0000256" key="10">
    <source>
        <dbReference type="ARBA" id="ARBA00022801"/>
    </source>
</evidence>
<dbReference type="CDD" id="cd09280">
    <property type="entry name" value="RNase_HI_eukaryote_like"/>
    <property type="match status" value="1"/>
</dbReference>
<comment type="function">
    <text evidence="3 12">Endonuclease that specifically degrades the RNA of RNA-DNA hybrids.</text>
</comment>
<keyword evidence="7 12" id="KW-0540">Nuclease</keyword>
<evidence type="ECO:0000256" key="9">
    <source>
        <dbReference type="ARBA" id="ARBA00022759"/>
    </source>
</evidence>
<comment type="cofactor">
    <cofactor evidence="2 12">
        <name>Mg(2+)</name>
        <dbReference type="ChEBI" id="CHEBI:18420"/>
    </cofactor>
</comment>
<dbReference type="SUPFAM" id="SSF53098">
    <property type="entry name" value="Ribonuclease H-like"/>
    <property type="match status" value="1"/>
</dbReference>
<dbReference type="Gene3D" id="3.30.420.10">
    <property type="entry name" value="Ribonuclease H-like superfamily/Ribonuclease H"/>
    <property type="match status" value="1"/>
</dbReference>
<evidence type="ECO:0000313" key="14">
    <source>
        <dbReference type="EMBL" id="WPH04322.1"/>
    </source>
</evidence>
<gene>
    <name evidence="14" type="ORF">R9X50_00721100</name>
</gene>
<dbReference type="AlphaFoldDB" id="A0AAQ3MDR6"/>
<dbReference type="PANTHER" id="PTHR10642">
    <property type="entry name" value="RIBONUCLEASE H1"/>
    <property type="match status" value="1"/>
</dbReference>
<evidence type="ECO:0000256" key="4">
    <source>
        <dbReference type="ARBA" id="ARBA00005300"/>
    </source>
</evidence>
<dbReference type="GO" id="GO:0043137">
    <property type="term" value="P:DNA replication, removal of RNA primer"/>
    <property type="evidence" value="ECO:0007669"/>
    <property type="project" value="TreeGrafter"/>
</dbReference>
<dbReference type="Gene3D" id="3.40.970.10">
    <property type="entry name" value="Ribonuclease H1, N-terminal domain"/>
    <property type="match status" value="2"/>
</dbReference>
<dbReference type="InterPro" id="IPR050092">
    <property type="entry name" value="RNase_H"/>
</dbReference>
<evidence type="ECO:0000256" key="6">
    <source>
        <dbReference type="ARBA" id="ARBA00017721"/>
    </source>
</evidence>
<comment type="catalytic activity">
    <reaction evidence="1 12">
        <text>Endonucleolytic cleavage to 5'-phosphomonoester.</text>
        <dbReference type="EC" id="3.1.26.4"/>
    </reaction>
</comment>
<dbReference type="InterPro" id="IPR036397">
    <property type="entry name" value="RNaseH_sf"/>
</dbReference>
<name>A0AAQ3MDR6_9PEZI</name>
<dbReference type="SUPFAM" id="SSF55658">
    <property type="entry name" value="L9 N-domain-like"/>
    <property type="match status" value="2"/>
</dbReference>
<dbReference type="InterPro" id="IPR002156">
    <property type="entry name" value="RNaseH_domain"/>
</dbReference>
<dbReference type="FunFam" id="3.40.970.10:FF:000002">
    <property type="entry name" value="Ribonuclease H"/>
    <property type="match status" value="1"/>
</dbReference>